<dbReference type="PATRIC" id="fig|1838286.3.peg.3423"/>
<keyword evidence="10 15" id="KW-0660">Purine salvage</keyword>
<gene>
    <name evidence="17" type="primary">hpt</name>
    <name evidence="17" type="ORF">Verru16b_03384</name>
</gene>
<keyword evidence="7 15" id="KW-0328">Glycosyltransferase</keyword>
<evidence type="ECO:0000256" key="3">
    <source>
        <dbReference type="ARBA" id="ARBA00004669"/>
    </source>
</evidence>
<keyword evidence="9 15" id="KW-0479">Metal-binding</keyword>
<name>A0A1D8AZJ5_9BACT</name>
<dbReference type="SUPFAM" id="SSF53271">
    <property type="entry name" value="PRTase-like"/>
    <property type="match status" value="1"/>
</dbReference>
<evidence type="ECO:0000259" key="16">
    <source>
        <dbReference type="Pfam" id="PF00156"/>
    </source>
</evidence>
<evidence type="ECO:0000256" key="11">
    <source>
        <dbReference type="ARBA" id="ARBA00022741"/>
    </source>
</evidence>
<dbReference type="NCBIfam" id="TIGR01203">
    <property type="entry name" value="HGPRTase"/>
    <property type="match status" value="1"/>
</dbReference>
<keyword evidence="12 15" id="KW-0460">Magnesium</keyword>
<evidence type="ECO:0000256" key="14">
    <source>
        <dbReference type="ARBA" id="ARBA00049402"/>
    </source>
</evidence>
<dbReference type="Proteomes" id="UP000095228">
    <property type="component" value="Chromosome"/>
</dbReference>
<evidence type="ECO:0000256" key="8">
    <source>
        <dbReference type="ARBA" id="ARBA00022679"/>
    </source>
</evidence>
<dbReference type="GO" id="GO:0006166">
    <property type="term" value="P:purine ribonucleoside salvage"/>
    <property type="evidence" value="ECO:0007669"/>
    <property type="project" value="UniProtKB-KW"/>
</dbReference>
<comment type="catalytic activity">
    <reaction evidence="14">
        <text>IMP + diphosphate = hypoxanthine + 5-phospho-alpha-D-ribose 1-diphosphate</text>
        <dbReference type="Rhea" id="RHEA:17973"/>
        <dbReference type="ChEBI" id="CHEBI:17368"/>
        <dbReference type="ChEBI" id="CHEBI:33019"/>
        <dbReference type="ChEBI" id="CHEBI:58017"/>
        <dbReference type="ChEBI" id="CHEBI:58053"/>
        <dbReference type="EC" id="2.4.2.8"/>
    </reaction>
    <physiologicalReaction direction="right-to-left" evidence="14">
        <dbReference type="Rhea" id="RHEA:17975"/>
    </physiologicalReaction>
</comment>
<keyword evidence="11 15" id="KW-0547">Nucleotide-binding</keyword>
<evidence type="ECO:0000256" key="13">
    <source>
        <dbReference type="ARBA" id="ARBA00048811"/>
    </source>
</evidence>
<evidence type="ECO:0000256" key="12">
    <source>
        <dbReference type="ARBA" id="ARBA00022842"/>
    </source>
</evidence>
<dbReference type="PANTHER" id="PTHR43340">
    <property type="entry name" value="HYPOXANTHINE-GUANINE PHOSPHORIBOSYLTRANSFERASE"/>
    <property type="match status" value="1"/>
</dbReference>
<reference evidence="17 18" key="1">
    <citation type="submission" date="2016-06" db="EMBL/GenBank/DDBJ databases">
        <title>Three novel species with peptidoglycan cell walls form the new genus Lacunisphaera gen. nov. in the family Opitutaceae of the verrucomicrobial subdivision 4.</title>
        <authorList>
            <person name="Rast P."/>
            <person name="Gloeckner I."/>
            <person name="Jogler M."/>
            <person name="Boedeker C."/>
            <person name="Jeske O."/>
            <person name="Wiegand S."/>
            <person name="Reinhardt R."/>
            <person name="Schumann P."/>
            <person name="Rohde M."/>
            <person name="Spring S."/>
            <person name="Gloeckner F.O."/>
            <person name="Jogler C."/>
        </authorList>
    </citation>
    <scope>NUCLEOTIDE SEQUENCE [LARGE SCALE GENOMIC DNA]</scope>
    <source>
        <strain evidence="17 18">IG16b</strain>
    </source>
</reference>
<evidence type="ECO:0000256" key="5">
    <source>
        <dbReference type="ARBA" id="ARBA00011895"/>
    </source>
</evidence>
<dbReference type="GO" id="GO:0032264">
    <property type="term" value="P:IMP salvage"/>
    <property type="evidence" value="ECO:0007669"/>
    <property type="project" value="UniProtKB-UniPathway"/>
</dbReference>
<comment type="similarity">
    <text evidence="4 15">Belongs to the purine/pyrimidine phosphoribosyltransferase family.</text>
</comment>
<dbReference type="EMBL" id="CP016094">
    <property type="protein sequence ID" value="AOS46284.1"/>
    <property type="molecule type" value="Genomic_DNA"/>
</dbReference>
<dbReference type="InterPro" id="IPR005904">
    <property type="entry name" value="Hxn_phspho_trans"/>
</dbReference>
<evidence type="ECO:0000313" key="17">
    <source>
        <dbReference type="EMBL" id="AOS46284.1"/>
    </source>
</evidence>
<evidence type="ECO:0000256" key="10">
    <source>
        <dbReference type="ARBA" id="ARBA00022726"/>
    </source>
</evidence>
<dbReference type="EC" id="2.4.2.8" evidence="5 15"/>
<dbReference type="InterPro" id="IPR050408">
    <property type="entry name" value="HGPRT"/>
</dbReference>
<dbReference type="GO" id="GO:0004422">
    <property type="term" value="F:hypoxanthine phosphoribosyltransferase activity"/>
    <property type="evidence" value="ECO:0007669"/>
    <property type="project" value="InterPro"/>
</dbReference>
<evidence type="ECO:0000313" key="18">
    <source>
        <dbReference type="Proteomes" id="UP000095228"/>
    </source>
</evidence>
<dbReference type="InterPro" id="IPR000836">
    <property type="entry name" value="PRTase_dom"/>
</dbReference>
<evidence type="ECO:0000256" key="15">
    <source>
        <dbReference type="RuleBase" id="RU364099"/>
    </source>
</evidence>
<dbReference type="GO" id="GO:0032263">
    <property type="term" value="P:GMP salvage"/>
    <property type="evidence" value="ECO:0007669"/>
    <property type="project" value="TreeGrafter"/>
</dbReference>
<dbReference type="UniPathway" id="UPA00591">
    <property type="reaction ID" value="UER00648"/>
</dbReference>
<dbReference type="GO" id="GO:0005829">
    <property type="term" value="C:cytosol"/>
    <property type="evidence" value="ECO:0007669"/>
    <property type="project" value="TreeGrafter"/>
</dbReference>
<evidence type="ECO:0000256" key="7">
    <source>
        <dbReference type="ARBA" id="ARBA00022676"/>
    </source>
</evidence>
<evidence type="ECO:0000256" key="2">
    <source>
        <dbReference type="ARBA" id="ARBA00004496"/>
    </source>
</evidence>
<dbReference type="GO" id="GO:0000287">
    <property type="term" value="F:magnesium ion binding"/>
    <property type="evidence" value="ECO:0007669"/>
    <property type="project" value="TreeGrafter"/>
</dbReference>
<comment type="subcellular location">
    <subcellularLocation>
        <location evidence="2 15">Cytoplasm</location>
    </subcellularLocation>
</comment>
<comment type="catalytic activity">
    <reaction evidence="13">
        <text>GMP + diphosphate = guanine + 5-phospho-alpha-D-ribose 1-diphosphate</text>
        <dbReference type="Rhea" id="RHEA:25424"/>
        <dbReference type="ChEBI" id="CHEBI:16235"/>
        <dbReference type="ChEBI" id="CHEBI:33019"/>
        <dbReference type="ChEBI" id="CHEBI:58017"/>
        <dbReference type="ChEBI" id="CHEBI:58115"/>
        <dbReference type="EC" id="2.4.2.8"/>
    </reaction>
    <physiologicalReaction direction="right-to-left" evidence="13">
        <dbReference type="Rhea" id="RHEA:25426"/>
    </physiologicalReaction>
</comment>
<keyword evidence="8 15" id="KW-0808">Transferase</keyword>
<sequence length="189" mass="20800">MPSLKGPPELKHLDHVLVTPLAIKRRIAGLGEQLNADYAKKDLMVIAIVNGALIFTADLLRQMRSPLRLDCLRASSYHDGTKAVGEPRIVDSMKLDVRGHNVLLVDDILDTGKTLAAVAGMIKDKGALSVKTCVLLDKKARRAVPFEADYVGFEIPNEFVVGYGLDFNERYRNLPCIGVLKPKYYAGLV</sequence>
<protein>
    <recommendedName>
        <fullName evidence="5 15">Hypoxanthine phosphoribosyltransferase</fullName>
        <ecNumber evidence="5 15">2.4.2.8</ecNumber>
    </recommendedName>
</protein>
<evidence type="ECO:0000256" key="4">
    <source>
        <dbReference type="ARBA" id="ARBA00008391"/>
    </source>
</evidence>
<dbReference type="STRING" id="1838286.Verru16b_03384"/>
<dbReference type="RefSeq" id="WP_069963356.1">
    <property type="nucleotide sequence ID" value="NZ_CP016094.1"/>
</dbReference>
<dbReference type="CDD" id="cd06223">
    <property type="entry name" value="PRTases_typeI"/>
    <property type="match status" value="1"/>
</dbReference>
<dbReference type="GO" id="GO:0046100">
    <property type="term" value="P:hypoxanthine metabolic process"/>
    <property type="evidence" value="ECO:0007669"/>
    <property type="project" value="TreeGrafter"/>
</dbReference>
<comment type="pathway">
    <text evidence="3 15">Purine metabolism; IMP biosynthesis via salvage pathway; IMP from hypoxanthine: step 1/1.</text>
</comment>
<dbReference type="AlphaFoldDB" id="A0A1D8AZJ5"/>
<dbReference type="GO" id="GO:0052657">
    <property type="term" value="F:guanine phosphoribosyltransferase activity"/>
    <property type="evidence" value="ECO:0007669"/>
    <property type="project" value="RHEA"/>
</dbReference>
<organism evidence="17 18">
    <name type="scientific">Lacunisphaera limnophila</name>
    <dbReference type="NCBI Taxonomy" id="1838286"/>
    <lineage>
        <taxon>Bacteria</taxon>
        <taxon>Pseudomonadati</taxon>
        <taxon>Verrucomicrobiota</taxon>
        <taxon>Opitutia</taxon>
        <taxon>Opitutales</taxon>
        <taxon>Opitutaceae</taxon>
        <taxon>Lacunisphaera</taxon>
    </lineage>
</organism>
<dbReference type="GO" id="GO:0000166">
    <property type="term" value="F:nucleotide binding"/>
    <property type="evidence" value="ECO:0007669"/>
    <property type="project" value="UniProtKB-KW"/>
</dbReference>
<dbReference type="FunFam" id="3.40.50.2020:FF:000006">
    <property type="entry name" value="Hypoxanthine phosphoribosyltransferase"/>
    <property type="match status" value="1"/>
</dbReference>
<dbReference type="GO" id="GO:0006178">
    <property type="term" value="P:guanine salvage"/>
    <property type="evidence" value="ECO:0007669"/>
    <property type="project" value="TreeGrafter"/>
</dbReference>
<comment type="cofactor">
    <cofactor evidence="1 15">
        <name>Mg(2+)</name>
        <dbReference type="ChEBI" id="CHEBI:18420"/>
    </cofactor>
</comment>
<evidence type="ECO:0000256" key="6">
    <source>
        <dbReference type="ARBA" id="ARBA00022490"/>
    </source>
</evidence>
<dbReference type="OrthoDB" id="9802824at2"/>
<keyword evidence="6 15" id="KW-0963">Cytoplasm</keyword>
<accession>A0A1D8AZJ5</accession>
<dbReference type="Pfam" id="PF00156">
    <property type="entry name" value="Pribosyltran"/>
    <property type="match status" value="1"/>
</dbReference>
<proteinExistence type="inferred from homology"/>
<feature type="domain" description="Phosphoribosyltransferase" evidence="16">
    <location>
        <begin position="22"/>
        <end position="167"/>
    </location>
</feature>
<keyword evidence="18" id="KW-1185">Reference proteome</keyword>
<dbReference type="KEGG" id="obg:Verru16b_03384"/>
<dbReference type="PANTHER" id="PTHR43340:SF1">
    <property type="entry name" value="HYPOXANTHINE PHOSPHORIBOSYLTRANSFERASE"/>
    <property type="match status" value="1"/>
</dbReference>
<evidence type="ECO:0000256" key="1">
    <source>
        <dbReference type="ARBA" id="ARBA00001946"/>
    </source>
</evidence>
<dbReference type="InterPro" id="IPR029057">
    <property type="entry name" value="PRTase-like"/>
</dbReference>
<evidence type="ECO:0000256" key="9">
    <source>
        <dbReference type="ARBA" id="ARBA00022723"/>
    </source>
</evidence>
<dbReference type="Gene3D" id="3.40.50.2020">
    <property type="match status" value="1"/>
</dbReference>